<dbReference type="PANTHER" id="PTHR31048">
    <property type="entry name" value="OS03G0233200 PROTEIN"/>
    <property type="match status" value="1"/>
</dbReference>
<dbReference type="Gene3D" id="2.60.110.10">
    <property type="entry name" value="Thaumatin"/>
    <property type="match status" value="1"/>
</dbReference>
<dbReference type="InterPro" id="IPR037176">
    <property type="entry name" value="Osmotin/thaumatin-like_sf"/>
</dbReference>
<organism evidence="2 3">
    <name type="scientific">Brassicogethes aeneus</name>
    <name type="common">Rape pollen beetle</name>
    <name type="synonym">Meligethes aeneus</name>
    <dbReference type="NCBI Taxonomy" id="1431903"/>
    <lineage>
        <taxon>Eukaryota</taxon>
        <taxon>Metazoa</taxon>
        <taxon>Ecdysozoa</taxon>
        <taxon>Arthropoda</taxon>
        <taxon>Hexapoda</taxon>
        <taxon>Insecta</taxon>
        <taxon>Pterygota</taxon>
        <taxon>Neoptera</taxon>
        <taxon>Endopterygota</taxon>
        <taxon>Coleoptera</taxon>
        <taxon>Polyphaga</taxon>
        <taxon>Cucujiformia</taxon>
        <taxon>Nitidulidae</taxon>
        <taxon>Meligethinae</taxon>
        <taxon>Brassicogethes</taxon>
    </lineage>
</organism>
<dbReference type="SMART" id="SM00205">
    <property type="entry name" value="THN"/>
    <property type="match status" value="1"/>
</dbReference>
<name>A0A9P0AWM3_BRAAE</name>
<gene>
    <name evidence="2" type="ORF">MELIAE_LOCUS3055</name>
</gene>
<dbReference type="SUPFAM" id="SSF49870">
    <property type="entry name" value="Osmotin, thaumatin-like protein"/>
    <property type="match status" value="1"/>
</dbReference>
<proteinExistence type="predicted"/>
<evidence type="ECO:0000313" key="2">
    <source>
        <dbReference type="EMBL" id="CAH0550172.1"/>
    </source>
</evidence>
<dbReference type="Proteomes" id="UP001154078">
    <property type="component" value="Chromosome 2"/>
</dbReference>
<dbReference type="PROSITE" id="PS51367">
    <property type="entry name" value="THAUMATIN_2"/>
    <property type="match status" value="1"/>
</dbReference>
<dbReference type="OrthoDB" id="430315at2759"/>
<keyword evidence="1" id="KW-0732">Signal</keyword>
<dbReference type="AlphaFoldDB" id="A0A9P0AWM3"/>
<protein>
    <submittedName>
        <fullName evidence="2">Uncharacterized protein</fullName>
    </submittedName>
</protein>
<dbReference type="Pfam" id="PF00314">
    <property type="entry name" value="Thaumatin"/>
    <property type="match status" value="1"/>
</dbReference>
<dbReference type="EMBL" id="OV121133">
    <property type="protein sequence ID" value="CAH0550172.1"/>
    <property type="molecule type" value="Genomic_DNA"/>
</dbReference>
<feature type="signal peptide" evidence="1">
    <location>
        <begin position="1"/>
        <end position="17"/>
    </location>
</feature>
<sequence>MISQILVSALLISTVYGVNVTVQHYGKEEITVSITGMEDIKMLPGAVQMVSMEENWSGNISACSEVCDGPKTVAELKLGAEQDQYVVSVVNGFNLPMKLIPETHHETHCKASVCAANVLKMCPEENRVVDSLGNTAACQGVPELLKAVCPDAIVEETERITKEQCCKALGYLVLIG</sequence>
<keyword evidence="3" id="KW-1185">Reference proteome</keyword>
<evidence type="ECO:0000256" key="1">
    <source>
        <dbReference type="SAM" id="SignalP"/>
    </source>
</evidence>
<evidence type="ECO:0000313" key="3">
    <source>
        <dbReference type="Proteomes" id="UP001154078"/>
    </source>
</evidence>
<feature type="chain" id="PRO_5040146671" evidence="1">
    <location>
        <begin position="18"/>
        <end position="176"/>
    </location>
</feature>
<accession>A0A9P0AWM3</accession>
<reference evidence="2" key="1">
    <citation type="submission" date="2021-12" db="EMBL/GenBank/DDBJ databases">
        <authorList>
            <person name="King R."/>
        </authorList>
    </citation>
    <scope>NUCLEOTIDE SEQUENCE</scope>
</reference>
<dbReference type="InterPro" id="IPR001938">
    <property type="entry name" value="Thaumatin"/>
</dbReference>